<dbReference type="EMBL" id="ML977325">
    <property type="protein sequence ID" value="KAF2114560.1"/>
    <property type="molecule type" value="Genomic_DNA"/>
</dbReference>
<name>A0A6A5Z545_9PLEO</name>
<gene>
    <name evidence="1" type="ORF">BDV96DRAFT_577057</name>
</gene>
<dbReference type="Proteomes" id="UP000799770">
    <property type="component" value="Unassembled WGS sequence"/>
</dbReference>
<organism evidence="1 2">
    <name type="scientific">Lophiotrema nucula</name>
    <dbReference type="NCBI Taxonomy" id="690887"/>
    <lineage>
        <taxon>Eukaryota</taxon>
        <taxon>Fungi</taxon>
        <taxon>Dikarya</taxon>
        <taxon>Ascomycota</taxon>
        <taxon>Pezizomycotina</taxon>
        <taxon>Dothideomycetes</taxon>
        <taxon>Pleosporomycetidae</taxon>
        <taxon>Pleosporales</taxon>
        <taxon>Lophiotremataceae</taxon>
        <taxon>Lophiotrema</taxon>
    </lineage>
</organism>
<dbReference type="OrthoDB" id="2787676at2759"/>
<protein>
    <submittedName>
        <fullName evidence="1">Uncharacterized protein</fullName>
    </submittedName>
</protein>
<accession>A0A6A5Z545</accession>
<evidence type="ECO:0000313" key="2">
    <source>
        <dbReference type="Proteomes" id="UP000799770"/>
    </source>
</evidence>
<proteinExistence type="predicted"/>
<reference evidence="1" key="1">
    <citation type="journal article" date="2020" name="Stud. Mycol.">
        <title>101 Dothideomycetes genomes: a test case for predicting lifestyles and emergence of pathogens.</title>
        <authorList>
            <person name="Haridas S."/>
            <person name="Albert R."/>
            <person name="Binder M."/>
            <person name="Bloem J."/>
            <person name="Labutti K."/>
            <person name="Salamov A."/>
            <person name="Andreopoulos B."/>
            <person name="Baker S."/>
            <person name="Barry K."/>
            <person name="Bills G."/>
            <person name="Bluhm B."/>
            <person name="Cannon C."/>
            <person name="Castanera R."/>
            <person name="Culley D."/>
            <person name="Daum C."/>
            <person name="Ezra D."/>
            <person name="Gonzalez J."/>
            <person name="Henrissat B."/>
            <person name="Kuo A."/>
            <person name="Liang C."/>
            <person name="Lipzen A."/>
            <person name="Lutzoni F."/>
            <person name="Magnuson J."/>
            <person name="Mondo S."/>
            <person name="Nolan M."/>
            <person name="Ohm R."/>
            <person name="Pangilinan J."/>
            <person name="Park H.-J."/>
            <person name="Ramirez L."/>
            <person name="Alfaro M."/>
            <person name="Sun H."/>
            <person name="Tritt A."/>
            <person name="Yoshinaga Y."/>
            <person name="Zwiers L.-H."/>
            <person name="Turgeon B."/>
            <person name="Goodwin S."/>
            <person name="Spatafora J."/>
            <person name="Crous P."/>
            <person name="Grigoriev I."/>
        </authorList>
    </citation>
    <scope>NUCLEOTIDE SEQUENCE</scope>
    <source>
        <strain evidence="1">CBS 627.86</strain>
    </source>
</reference>
<dbReference type="AlphaFoldDB" id="A0A6A5Z545"/>
<sequence>MGLSKTLGAAKNEVLRKWTKLARPTVTRGATAWPKTSTEQEKFGIRLDYDGTVTQNGVSYHKFQVQPNAGKIPTSISTWMKKNGSSTHAVMADVLVKDGATENEVEEAVENAFEDIEI</sequence>
<evidence type="ECO:0000313" key="1">
    <source>
        <dbReference type="EMBL" id="KAF2114560.1"/>
    </source>
</evidence>
<keyword evidence="2" id="KW-1185">Reference proteome</keyword>